<evidence type="ECO:0000313" key="2">
    <source>
        <dbReference type="Proteomes" id="UP000276133"/>
    </source>
</evidence>
<gene>
    <name evidence="1" type="ORF">BpHYR1_002181</name>
</gene>
<name>A0A3M7QAG9_BRAPC</name>
<proteinExistence type="predicted"/>
<dbReference type="EMBL" id="REGN01006892">
    <property type="protein sequence ID" value="RNA07961.1"/>
    <property type="molecule type" value="Genomic_DNA"/>
</dbReference>
<dbReference type="Proteomes" id="UP000276133">
    <property type="component" value="Unassembled WGS sequence"/>
</dbReference>
<reference evidence="1 2" key="1">
    <citation type="journal article" date="2018" name="Sci. Rep.">
        <title>Genomic signatures of local adaptation to the degree of environmental predictability in rotifers.</title>
        <authorList>
            <person name="Franch-Gras L."/>
            <person name="Hahn C."/>
            <person name="Garcia-Roger E.M."/>
            <person name="Carmona M.J."/>
            <person name="Serra M."/>
            <person name="Gomez A."/>
        </authorList>
    </citation>
    <scope>NUCLEOTIDE SEQUENCE [LARGE SCALE GENOMIC DNA]</scope>
    <source>
        <strain evidence="1">HYR1</strain>
    </source>
</reference>
<evidence type="ECO:0000313" key="1">
    <source>
        <dbReference type="EMBL" id="RNA07961.1"/>
    </source>
</evidence>
<dbReference type="AlphaFoldDB" id="A0A3M7QAG9"/>
<protein>
    <submittedName>
        <fullName evidence="1">Uncharacterized protein</fullName>
    </submittedName>
</protein>
<accession>A0A3M7QAG9</accession>
<organism evidence="1 2">
    <name type="scientific">Brachionus plicatilis</name>
    <name type="common">Marine rotifer</name>
    <name type="synonym">Brachionus muelleri</name>
    <dbReference type="NCBI Taxonomy" id="10195"/>
    <lineage>
        <taxon>Eukaryota</taxon>
        <taxon>Metazoa</taxon>
        <taxon>Spiralia</taxon>
        <taxon>Gnathifera</taxon>
        <taxon>Rotifera</taxon>
        <taxon>Eurotatoria</taxon>
        <taxon>Monogononta</taxon>
        <taxon>Pseudotrocha</taxon>
        <taxon>Ploima</taxon>
        <taxon>Brachionidae</taxon>
        <taxon>Brachionus</taxon>
    </lineage>
</organism>
<comment type="caution">
    <text evidence="1">The sequence shown here is derived from an EMBL/GenBank/DDBJ whole genome shotgun (WGS) entry which is preliminary data.</text>
</comment>
<sequence length="124" mass="14190">MFLKQYFAGLDSLLSVQQAQVAFFTFVKKRCLLLMPLNNYALVQKLAFIEHMRQFFKIDLQRLQIVQTLVAILLFFQSQISINSTSGYGQIENGLGQTFPDGSLERIDDLDKKGLGLFDMLAQF</sequence>
<keyword evidence="2" id="KW-1185">Reference proteome</keyword>